<dbReference type="InterPro" id="IPR053713">
    <property type="entry name" value="Bact_OM_Channel_sf"/>
</dbReference>
<name>A0A4Q7PEJ1_9FLAO</name>
<dbReference type="Proteomes" id="UP000292262">
    <property type="component" value="Unassembled WGS sequence"/>
</dbReference>
<keyword evidence="1" id="KW-0732">Signal</keyword>
<organism evidence="2 3">
    <name type="scientific">Aquimarina brevivitae</name>
    <dbReference type="NCBI Taxonomy" id="323412"/>
    <lineage>
        <taxon>Bacteria</taxon>
        <taxon>Pseudomonadati</taxon>
        <taxon>Bacteroidota</taxon>
        <taxon>Flavobacteriia</taxon>
        <taxon>Flavobacteriales</taxon>
        <taxon>Flavobacteriaceae</taxon>
        <taxon>Aquimarina</taxon>
    </lineage>
</organism>
<accession>A0A4Q7PEJ1</accession>
<dbReference type="Pfam" id="PF11751">
    <property type="entry name" value="PorP_SprF"/>
    <property type="match status" value="1"/>
</dbReference>
<proteinExistence type="predicted"/>
<dbReference type="InterPro" id="IPR019861">
    <property type="entry name" value="PorP/SprF_Bacteroidetes"/>
</dbReference>
<reference evidence="2 3" key="1">
    <citation type="submission" date="2019-02" db="EMBL/GenBank/DDBJ databases">
        <title>Genomic Encyclopedia of Type Strains, Phase IV (KMG-IV): sequencing the most valuable type-strain genomes for metagenomic binning, comparative biology and taxonomic classification.</title>
        <authorList>
            <person name="Goeker M."/>
        </authorList>
    </citation>
    <scope>NUCLEOTIDE SEQUENCE [LARGE SCALE GENOMIC DNA]</scope>
    <source>
        <strain evidence="2 3">DSM 17196</strain>
    </source>
</reference>
<dbReference type="Gene3D" id="2.40.160.40">
    <property type="entry name" value="monomeric porin ompg"/>
    <property type="match status" value="1"/>
</dbReference>
<keyword evidence="3" id="KW-1185">Reference proteome</keyword>
<protein>
    <submittedName>
        <fullName evidence="2">Type IX secretion system PorP/SprF family membrane protein</fullName>
    </submittedName>
</protein>
<dbReference type="NCBIfam" id="TIGR03519">
    <property type="entry name" value="T9SS_PorP_fam"/>
    <property type="match status" value="1"/>
</dbReference>
<evidence type="ECO:0000313" key="3">
    <source>
        <dbReference type="Proteomes" id="UP000292262"/>
    </source>
</evidence>
<dbReference type="EMBL" id="SGXE01000001">
    <property type="protein sequence ID" value="RZS98836.1"/>
    <property type="molecule type" value="Genomic_DNA"/>
</dbReference>
<evidence type="ECO:0000256" key="1">
    <source>
        <dbReference type="ARBA" id="ARBA00022729"/>
    </source>
</evidence>
<sequence length="353" mass="40235">MALKIIDFTRMNIYKSLFLFIALFSIASYSQEGIPVYADYLSDNLYLIHPSMAGAGNANKIRLTARKQWFDVDNAPSTQSANINFRTGDKVGLGGVVYRDENGRFSQTGFYATFAYHLLFSRDRTDLNMLSFGLSGAIIQSNVDLRGLDDPFDPDPVILDRVQKDAYFNADFGMSYNYLDWYAHFTVKNLLPTARDIFDNTDDPNISVRDSNNQRRYIFSTGYTFSVYGPWSLEPSMMFQATDETQESTFDLNLKAYYGLENALLWGGLSYRRSLDGAEFSQNGTSIESQQLQYFTPFIGVNYKKWMVGYTFSYQSNSVVLSNGGFHQLTLGYDFGKREERWDCNCPAVNSKN</sequence>
<comment type="caution">
    <text evidence="2">The sequence shown here is derived from an EMBL/GenBank/DDBJ whole genome shotgun (WGS) entry which is preliminary data.</text>
</comment>
<dbReference type="AlphaFoldDB" id="A0A4Q7PEJ1"/>
<gene>
    <name evidence="2" type="ORF">EV197_0036</name>
</gene>
<evidence type="ECO:0000313" key="2">
    <source>
        <dbReference type="EMBL" id="RZS98836.1"/>
    </source>
</evidence>